<sequence>MMKESGRKQLWIALSNFYLDTELQNYQYLHIADVCKEIQCSFEEAKEIDRTEVFPVLYKNLLSVAGVWDGFDEEWLVACCSKNQGKKDQPFFKFKNYIKLLIAGGHFKENWKSFDQIVNPK</sequence>
<protein>
    <recommendedName>
        <fullName evidence="1">DUF7079 domain-containing protein</fullName>
    </recommendedName>
</protein>
<keyword evidence="3" id="KW-1185">Reference proteome</keyword>
<name>A0A6M0CMH3_9FLAO</name>
<dbReference type="AlphaFoldDB" id="A0A6M0CMH3"/>
<dbReference type="InterPro" id="IPR055507">
    <property type="entry name" value="DUF7079"/>
</dbReference>
<comment type="caution">
    <text evidence="2">The sequence shown here is derived from an EMBL/GenBank/DDBJ whole genome shotgun (WGS) entry which is preliminary data.</text>
</comment>
<dbReference type="EMBL" id="JAABOQ010000003">
    <property type="protein sequence ID" value="NER17029.1"/>
    <property type="molecule type" value="Genomic_DNA"/>
</dbReference>
<dbReference type="Proteomes" id="UP000474296">
    <property type="component" value="Unassembled WGS sequence"/>
</dbReference>
<gene>
    <name evidence="2" type="ORF">GWK10_07390</name>
</gene>
<accession>A0A6M0CMH3</accession>
<feature type="domain" description="DUF7079" evidence="1">
    <location>
        <begin position="7"/>
        <end position="115"/>
    </location>
</feature>
<dbReference type="Pfam" id="PF23296">
    <property type="entry name" value="DUF7079"/>
    <property type="match status" value="1"/>
</dbReference>
<dbReference type="RefSeq" id="WP_164031018.1">
    <property type="nucleotide sequence ID" value="NZ_JAABOQ010000003.1"/>
</dbReference>
<proteinExistence type="predicted"/>
<evidence type="ECO:0000313" key="3">
    <source>
        <dbReference type="Proteomes" id="UP000474296"/>
    </source>
</evidence>
<organism evidence="2 3">
    <name type="scientific">Spongiivirga citrea</name>
    <dbReference type="NCBI Taxonomy" id="1481457"/>
    <lineage>
        <taxon>Bacteria</taxon>
        <taxon>Pseudomonadati</taxon>
        <taxon>Bacteroidota</taxon>
        <taxon>Flavobacteriia</taxon>
        <taxon>Flavobacteriales</taxon>
        <taxon>Flavobacteriaceae</taxon>
        <taxon>Spongiivirga</taxon>
    </lineage>
</organism>
<evidence type="ECO:0000259" key="1">
    <source>
        <dbReference type="Pfam" id="PF23296"/>
    </source>
</evidence>
<reference evidence="2 3" key="1">
    <citation type="submission" date="2020-01" db="EMBL/GenBank/DDBJ databases">
        <title>Spongiivirga citrea KCTC 32990T.</title>
        <authorList>
            <person name="Wang G."/>
        </authorList>
    </citation>
    <scope>NUCLEOTIDE SEQUENCE [LARGE SCALE GENOMIC DNA]</scope>
    <source>
        <strain evidence="2 3">KCTC 32990</strain>
    </source>
</reference>
<evidence type="ECO:0000313" key="2">
    <source>
        <dbReference type="EMBL" id="NER17029.1"/>
    </source>
</evidence>